<name>A0AAD4KA96_9MUSC</name>
<dbReference type="Gene3D" id="3.40.50.1820">
    <property type="entry name" value="alpha/beta hydrolase"/>
    <property type="match status" value="1"/>
</dbReference>
<comment type="similarity">
    <text evidence="1 6">Belongs to the type-B carboxylesterase/lipase family.</text>
</comment>
<comment type="caution">
    <text evidence="8">The sequence shown here is derived from an EMBL/GenBank/DDBJ whole genome shotgun (WGS) entry which is preliminary data.</text>
</comment>
<feature type="chain" id="PRO_5041784388" description="Carboxylic ester hydrolase" evidence="6">
    <location>
        <begin position="20"/>
        <end position="592"/>
    </location>
</feature>
<evidence type="ECO:0000256" key="4">
    <source>
        <dbReference type="ARBA" id="ARBA00023157"/>
    </source>
</evidence>
<dbReference type="Pfam" id="PF00135">
    <property type="entry name" value="COesterase"/>
    <property type="match status" value="1"/>
</dbReference>
<organism evidence="8 9">
    <name type="scientific">Drosophila rubida</name>
    <dbReference type="NCBI Taxonomy" id="30044"/>
    <lineage>
        <taxon>Eukaryota</taxon>
        <taxon>Metazoa</taxon>
        <taxon>Ecdysozoa</taxon>
        <taxon>Arthropoda</taxon>
        <taxon>Hexapoda</taxon>
        <taxon>Insecta</taxon>
        <taxon>Pterygota</taxon>
        <taxon>Neoptera</taxon>
        <taxon>Endopterygota</taxon>
        <taxon>Diptera</taxon>
        <taxon>Brachycera</taxon>
        <taxon>Muscomorpha</taxon>
        <taxon>Ephydroidea</taxon>
        <taxon>Drosophilidae</taxon>
        <taxon>Drosophila</taxon>
    </lineage>
</organism>
<evidence type="ECO:0000256" key="1">
    <source>
        <dbReference type="ARBA" id="ARBA00005964"/>
    </source>
</evidence>
<dbReference type="InterPro" id="IPR019819">
    <property type="entry name" value="Carboxylesterase_B_CS"/>
</dbReference>
<evidence type="ECO:0000256" key="3">
    <source>
        <dbReference type="ARBA" id="ARBA00022801"/>
    </source>
</evidence>
<feature type="domain" description="Carboxylesterase type B" evidence="7">
    <location>
        <begin position="31"/>
        <end position="560"/>
    </location>
</feature>
<feature type="signal peptide" evidence="6">
    <location>
        <begin position="1"/>
        <end position="19"/>
    </location>
</feature>
<dbReference type="GO" id="GO:0052689">
    <property type="term" value="F:carboxylic ester hydrolase activity"/>
    <property type="evidence" value="ECO:0007669"/>
    <property type="project" value="UniProtKB-KW"/>
</dbReference>
<sequence length="592" mass="66243">MTIISRMLLLWLLPAILLGSETEARASQGLHVQLPHGGWLIGRHRTTHNGRHMRAFMGVPYALPPLGELRFRPPIAQPGWQGERLAVKDAPICMQRDPFRRDMLIEGSEDCLYLNVYTPDPVPAKLLPVMVWFHGGGWQCGSGISSFYGPDFLLDHNIVLVSANFRLGPLGFLSTETLDCPGNNGLKDQLQVLRWIRDNVAAFGGDPESVTVFGESAGGASVTYHMLSEQSRGLLHRGIAQSGTYYNPWAQPAHKNVAAARAEKLTKLVDCHEAGDNWAAKLQCLRSKPADQIVATLYDMFLWDFDPMIPFPPVIEPEHDGAFLTVLPREAPAPHGQQLPLMLGVTSEEGLLKTAALLNLPQLMAEFKSGFGQLLPVVLNYDHHGEETQQQITQHIESFYFKAGHNYDKSNHQNLTDLISDGWFVAGVDEYLQMRLADKQPSVAATYVYLFDHKGAASFSEIFKGERNEFYGACHAEELQYLFPIGRELFVSAVPTRQDLQLRELMLRLWVNFASSGDPNPVPGNLPSWLPATSYPVDYARLGTKLDLDKDSEDSVDLLRMEAALLQPRVDFWRQLKAHLPAQQRTHKHSEL</sequence>
<dbReference type="PROSITE" id="PS00941">
    <property type="entry name" value="CARBOXYLESTERASE_B_2"/>
    <property type="match status" value="1"/>
</dbReference>
<reference evidence="8" key="1">
    <citation type="journal article" date="2021" name="Mol. Ecol. Resour.">
        <title>Phylogenomic analyses of the genus Drosophila reveals genomic signals of climate adaptation.</title>
        <authorList>
            <person name="Li F."/>
            <person name="Rane R.V."/>
            <person name="Luria V."/>
            <person name="Xiong Z."/>
            <person name="Chen J."/>
            <person name="Li Z."/>
            <person name="Catullo R.A."/>
            <person name="Griffin P.C."/>
            <person name="Schiffer M."/>
            <person name="Pearce S."/>
            <person name="Lee S.F."/>
            <person name="McElroy K."/>
            <person name="Stocker A."/>
            <person name="Shirriffs J."/>
            <person name="Cockerell F."/>
            <person name="Coppin C."/>
            <person name="Sgro C.M."/>
            <person name="Karger A."/>
            <person name="Cain J.W."/>
            <person name="Weber J.A."/>
            <person name="Santpere G."/>
            <person name="Kirschner M.W."/>
            <person name="Hoffmann A.A."/>
            <person name="Oakeshott J.G."/>
            <person name="Zhang G."/>
        </authorList>
    </citation>
    <scope>NUCLEOTIDE SEQUENCE</scope>
    <source>
        <strain evidence="8">BGI-SZ-2011g</strain>
    </source>
</reference>
<dbReference type="PANTHER" id="PTHR11559">
    <property type="entry name" value="CARBOXYLESTERASE"/>
    <property type="match status" value="1"/>
</dbReference>
<evidence type="ECO:0000259" key="7">
    <source>
        <dbReference type="Pfam" id="PF00135"/>
    </source>
</evidence>
<dbReference type="InterPro" id="IPR029058">
    <property type="entry name" value="AB_hydrolase_fold"/>
</dbReference>
<evidence type="ECO:0000313" key="8">
    <source>
        <dbReference type="EMBL" id="KAH8387180.1"/>
    </source>
</evidence>
<dbReference type="Proteomes" id="UP001200034">
    <property type="component" value="Unassembled WGS sequence"/>
</dbReference>
<evidence type="ECO:0000256" key="5">
    <source>
        <dbReference type="ARBA" id="ARBA00023180"/>
    </source>
</evidence>
<keyword evidence="9" id="KW-1185">Reference proteome</keyword>
<keyword evidence="2" id="KW-0719">Serine esterase</keyword>
<dbReference type="InterPro" id="IPR019826">
    <property type="entry name" value="Carboxylesterase_B_AS"/>
</dbReference>
<dbReference type="InterPro" id="IPR002018">
    <property type="entry name" value="CarbesteraseB"/>
</dbReference>
<evidence type="ECO:0000256" key="6">
    <source>
        <dbReference type="RuleBase" id="RU361235"/>
    </source>
</evidence>
<dbReference type="AlphaFoldDB" id="A0AAD4KA96"/>
<dbReference type="PROSITE" id="PS00122">
    <property type="entry name" value="CARBOXYLESTERASE_B_1"/>
    <property type="match status" value="1"/>
</dbReference>
<dbReference type="InterPro" id="IPR050309">
    <property type="entry name" value="Type-B_Carboxylest/Lipase"/>
</dbReference>
<protein>
    <recommendedName>
        <fullName evidence="6">Carboxylic ester hydrolase</fullName>
        <ecNumber evidence="6">3.1.1.-</ecNumber>
    </recommendedName>
</protein>
<keyword evidence="5" id="KW-0325">Glycoprotein</keyword>
<keyword evidence="4" id="KW-1015">Disulfide bond</keyword>
<dbReference type="EMBL" id="JAJJHW010000095">
    <property type="protein sequence ID" value="KAH8387180.1"/>
    <property type="molecule type" value="Genomic_DNA"/>
</dbReference>
<evidence type="ECO:0000313" key="9">
    <source>
        <dbReference type="Proteomes" id="UP001200034"/>
    </source>
</evidence>
<proteinExistence type="inferred from homology"/>
<dbReference type="EC" id="3.1.1.-" evidence="6"/>
<dbReference type="SUPFAM" id="SSF53474">
    <property type="entry name" value="alpha/beta-Hydrolases"/>
    <property type="match status" value="1"/>
</dbReference>
<gene>
    <name evidence="8" type="ORF">KR093_005419</name>
</gene>
<keyword evidence="3 6" id="KW-0378">Hydrolase</keyword>
<keyword evidence="6" id="KW-0732">Signal</keyword>
<accession>A0AAD4KA96</accession>
<evidence type="ECO:0000256" key="2">
    <source>
        <dbReference type="ARBA" id="ARBA00022487"/>
    </source>
</evidence>